<sequence length="333" mass="37950">MAQREVSDQPITLTQDDVILVTGGTGLFGKAVEHIVKKEQIKGKWVFLGSKDGDLRDADACKQPFEKYRPTYVIHLAAFVGGLFKNMNFKVSFWLDNVNMNNNILTCCYDFGVKKTISCLSTCVFPDKIEYPITEEKLHEGPPHFSNNAYAYAKRMLDMLGRWYNEKAVNEGKSCLFTSVIPTNLFGPHDNFNVEAGHVLPGLMHKCYKAQQNGTDFVVFGSGKPLRQFLYSHDAARMLLWTMFNYQSEEPIMLCVSEEDEKSIGQVAQTIKDAFNFTGNMVFDTSKADGQYKKTSSNAKFLRLNPTFQYTPFEQAIKETVQWFLENYETARK</sequence>
<name>A0A2D0TCK0_NAEFO</name>
<feature type="binding site" evidence="11">
    <location>
        <position position="25"/>
    </location>
    <ligand>
        <name>NADP(+)</name>
        <dbReference type="ChEBI" id="CHEBI:58349"/>
        <label>2</label>
    </ligand>
</feature>
<dbReference type="GO" id="GO:0050577">
    <property type="term" value="F:GDP-L-fucose synthase activity"/>
    <property type="evidence" value="ECO:0007669"/>
    <property type="project" value="UniProtKB-EC"/>
</dbReference>
<dbReference type="PDB" id="6AQY">
    <property type="method" value="X-ray"/>
    <property type="resolution" value="2.55 A"/>
    <property type="chains" value="A/B/C/D/E/F=1-333"/>
</dbReference>
<accession>A0A2D0TCK0</accession>
<dbReference type="UniPathway" id="UPA00128">
    <property type="reaction ID" value="UER00191"/>
</dbReference>
<keyword evidence="11" id="KW-0547">Nucleotide-binding</keyword>
<evidence type="ECO:0000313" key="9">
    <source>
        <dbReference type="PDB" id="6AQZ"/>
    </source>
</evidence>
<dbReference type="PANTHER" id="PTHR43238:SF1">
    <property type="entry name" value="GDP-L-FUCOSE SYNTHASE"/>
    <property type="match status" value="1"/>
</dbReference>
<feature type="binding site" evidence="11">
    <location>
        <position position="154"/>
    </location>
    <ligand>
        <name>NADP(+)</name>
        <dbReference type="ChEBI" id="CHEBI:58349"/>
        <label>1</label>
    </ligand>
</feature>
<feature type="binding site" evidence="11">
    <location>
        <position position="28"/>
    </location>
    <ligand>
        <name>NADP(+)</name>
        <dbReference type="ChEBI" id="CHEBI:58349"/>
        <label>1</label>
    </ligand>
</feature>
<dbReference type="Gene3D" id="3.90.25.10">
    <property type="entry name" value="UDP-galactose 4-epimerase, domain 1"/>
    <property type="match status" value="1"/>
</dbReference>
<dbReference type="GO" id="GO:0000166">
    <property type="term" value="F:nucleotide binding"/>
    <property type="evidence" value="ECO:0007669"/>
    <property type="project" value="UniProtKB-KW"/>
</dbReference>
<feature type="domain" description="NAD-dependent epimerase/dehydratase" evidence="7">
    <location>
        <begin position="19"/>
        <end position="248"/>
    </location>
</feature>
<evidence type="ECO:0000256" key="5">
    <source>
        <dbReference type="ARBA" id="ARBA00023002"/>
    </source>
</evidence>
<feature type="binding site" evidence="11">
    <location>
        <position position="23"/>
    </location>
    <ligand>
        <name>NADP(+)</name>
        <dbReference type="ChEBI" id="CHEBI:58349"/>
        <label>1</label>
    </ligand>
</feature>
<feature type="binding site" evidence="11">
    <location>
        <position position="27"/>
    </location>
    <ligand>
        <name>NADP(+)</name>
        <dbReference type="ChEBI" id="CHEBI:58349"/>
        <label>2</label>
    </ligand>
</feature>
<keyword evidence="5" id="KW-0560">Oxidoreductase</keyword>
<feature type="binding site" evidence="11">
    <location>
        <position position="55"/>
    </location>
    <ligand>
        <name>NADP(+)</name>
        <dbReference type="ChEBI" id="CHEBI:58349"/>
        <label>1</label>
    </ligand>
</feature>
<feature type="binding site" evidence="11">
    <location>
        <position position="78"/>
    </location>
    <ligand>
        <name>NADP(+)</name>
        <dbReference type="ChEBI" id="CHEBI:58349"/>
        <label>1</label>
    </ligand>
</feature>
<evidence type="ECO:0007829" key="10">
    <source>
        <dbReference type="PDB" id="6AQY"/>
    </source>
</evidence>
<feature type="binding site" evidence="11">
    <location>
        <position position="185"/>
    </location>
    <ligand>
        <name>NADP(+)</name>
        <dbReference type="ChEBI" id="CHEBI:58349"/>
        <label>2</label>
    </ligand>
</feature>
<feature type="binding site" evidence="11">
    <location>
        <position position="76"/>
    </location>
    <ligand>
        <name>NADP(+)</name>
        <dbReference type="ChEBI" id="CHEBI:58349"/>
        <label>2</label>
    </ligand>
</feature>
<evidence type="ECO:0000256" key="1">
    <source>
        <dbReference type="ARBA" id="ARBA00004883"/>
    </source>
</evidence>
<evidence type="ECO:0000256" key="4">
    <source>
        <dbReference type="ARBA" id="ARBA00022857"/>
    </source>
</evidence>
<dbReference type="HAMAP" id="MF_00956">
    <property type="entry name" value="GDP_fucose_synth"/>
    <property type="match status" value="1"/>
</dbReference>
<dbReference type="GO" id="GO:0016853">
    <property type="term" value="F:isomerase activity"/>
    <property type="evidence" value="ECO:0007669"/>
    <property type="project" value="UniProtKB-KW"/>
</dbReference>
<feature type="binding site" evidence="11">
    <location>
        <position position="50"/>
    </location>
    <ligand>
        <name>NADP(+)</name>
        <dbReference type="ChEBI" id="CHEBI:58349"/>
        <label>1</label>
    </ligand>
</feature>
<dbReference type="PDBsum" id="6AQY"/>
<feature type="binding site" evidence="11">
    <location>
        <position position="154"/>
    </location>
    <ligand>
        <name>NADP(+)</name>
        <dbReference type="ChEBI" id="CHEBI:58349"/>
        <label>2</label>
    </ligand>
</feature>
<feature type="binding site" evidence="11">
    <location>
        <position position="76"/>
    </location>
    <ligand>
        <name>NADP(+)</name>
        <dbReference type="ChEBI" id="CHEBI:58349"/>
        <label>1</label>
    </ligand>
</feature>
<evidence type="ECO:0007829" key="11">
    <source>
        <dbReference type="PDB" id="6AQZ"/>
    </source>
</evidence>
<feature type="binding site" evidence="11">
    <location>
        <position position="25"/>
    </location>
    <ligand>
        <name>NADP(+)</name>
        <dbReference type="ChEBI" id="CHEBI:58349"/>
        <label>1</label>
    </ligand>
</feature>
<evidence type="ECO:0000256" key="6">
    <source>
        <dbReference type="ARBA" id="ARBA00023235"/>
    </source>
</evidence>
<feature type="binding site" evidence="11">
    <location>
        <position position="28"/>
    </location>
    <ligand>
        <name>NADP(+)</name>
        <dbReference type="ChEBI" id="CHEBI:58349"/>
        <label>2</label>
    </ligand>
</feature>
<dbReference type="PANTHER" id="PTHR43238">
    <property type="entry name" value="GDP-L-FUCOSE SYNTHASE"/>
    <property type="match status" value="1"/>
</dbReference>
<dbReference type="EC" id="1.1.1.271" evidence="3"/>
<dbReference type="PDB" id="6AQZ">
    <property type="method" value="X-ray"/>
    <property type="resolution" value="2.40 A"/>
    <property type="chains" value="A/B/C/D/E/F=1-333"/>
</dbReference>
<feature type="binding site" evidence="11">
    <location>
        <position position="332"/>
    </location>
    <ligand>
        <name>NADP(+)</name>
        <dbReference type="ChEBI" id="CHEBI:58349"/>
        <label>1</label>
    </ligand>
</feature>
<comment type="pathway">
    <text evidence="1">Nucleotide-sugar biosynthesis; GDP-L-fucose biosynthesis via de novo pathway; GDP-L-fucose from GDP-alpha-D-mannose: step 2/2.</text>
</comment>
<dbReference type="InterPro" id="IPR028614">
    <property type="entry name" value="GDP_fucose/colitose_synth"/>
</dbReference>
<dbReference type="GO" id="GO:0042351">
    <property type="term" value="P:'de novo' GDP-L-fucose biosynthetic process"/>
    <property type="evidence" value="ECO:0007669"/>
    <property type="project" value="UniProtKB-UniPathway"/>
</dbReference>
<dbReference type="CDD" id="cd05239">
    <property type="entry name" value="GDP_FS_SDR_e"/>
    <property type="match status" value="1"/>
</dbReference>
<keyword evidence="4" id="KW-0521">NADP</keyword>
<protein>
    <recommendedName>
        <fullName evidence="3">GDP-L-fucose synthase</fullName>
        <ecNumber evidence="3">1.1.1.271</ecNumber>
    </recommendedName>
</protein>
<keyword evidence="10 11" id="KW-0002">3D-structure</keyword>
<feature type="binding site" evidence="11">
    <location>
        <position position="27"/>
    </location>
    <ligand>
        <name>NADP(+)</name>
        <dbReference type="ChEBI" id="CHEBI:58349"/>
        <label>1</label>
    </ligand>
</feature>
<dbReference type="VEuPathDB" id="AmoebaDB:NF0109030"/>
<comment type="similarity">
    <text evidence="2">Belongs to the NAD(P)-dependent epimerase/dehydratase family. Fucose synthase subfamily.</text>
</comment>
<evidence type="ECO:0000313" key="8">
    <source>
        <dbReference type="PDB" id="6AQY"/>
    </source>
</evidence>
<dbReference type="InterPro" id="IPR001509">
    <property type="entry name" value="Epimerase_deHydtase"/>
</dbReference>
<organism evidence="9">
    <name type="scientific">Naegleria fowleri</name>
    <name type="common">Brain eating amoeba</name>
    <dbReference type="NCBI Taxonomy" id="5763"/>
    <lineage>
        <taxon>Eukaryota</taxon>
        <taxon>Discoba</taxon>
        <taxon>Heterolobosea</taxon>
        <taxon>Tetramitia</taxon>
        <taxon>Eutetramitia</taxon>
        <taxon>Vahlkampfiidae</taxon>
        <taxon>Naegleria</taxon>
    </lineage>
</organism>
<dbReference type="SMR" id="A0A2D0TCK0"/>
<dbReference type="SUPFAM" id="SSF51735">
    <property type="entry name" value="NAD(P)-binding Rossmann-fold domains"/>
    <property type="match status" value="1"/>
</dbReference>
<dbReference type="VEuPathDB" id="AmoebaDB:FDP41_000951"/>
<dbReference type="VEuPathDB" id="AmoebaDB:NfTy_050420"/>
<dbReference type="Gene3D" id="3.40.50.720">
    <property type="entry name" value="NAD(P)-binding Rossmann-like Domain"/>
    <property type="match status" value="1"/>
</dbReference>
<reference evidence="9 11" key="1">
    <citation type="submission" date="2017-08" db="PDB data bank">
        <title>Crystal structure of a gdp-l-fucose synthetase from Naegleria fowleri bound to NADP.</title>
        <authorList>
            <person name="Edwards T.E."/>
            <person name="Dranow D.M."/>
            <person name="Lorimer D.D."/>
            <person name="Seattle Structural Genomics Center for Infectious Disease."/>
        </authorList>
    </citation>
    <scope>X-RAY CRYSTALLOGRAPHY (2.40 ANGSTROMS) IN COMPLEX WITH NADP(+)</scope>
    <source>
        <strain evidence="9">ATCC 30863</strain>
    </source>
</reference>
<dbReference type="AlphaFoldDB" id="A0A2D0TCK0"/>
<dbReference type="InterPro" id="IPR036291">
    <property type="entry name" value="NAD(P)-bd_dom_sf"/>
</dbReference>
<reference evidence="8 10" key="2">
    <citation type="submission" date="2017-08" db="PDB data bank">
        <title>Crystal structure of a gdp-l-fucose synthetase from Naegleria fowleri.</title>
        <authorList>
            <person name="Edwards T.E."/>
            <person name="Dranow D.M."/>
            <person name="Lorimer D.D."/>
            <person name="Seattle Structural Genomics Center for Infectious Disease."/>
        </authorList>
    </citation>
    <scope>X-RAY CRYSTALLOGRAPHY (2.55 ANGSTROMS)</scope>
</reference>
<feature type="binding site" evidence="11">
    <location>
        <position position="55"/>
    </location>
    <ligand>
        <name>NADP(+)</name>
        <dbReference type="ChEBI" id="CHEBI:58349"/>
        <label>2</label>
    </ligand>
</feature>
<evidence type="ECO:0000259" key="7">
    <source>
        <dbReference type="Pfam" id="PF01370"/>
    </source>
</evidence>
<feature type="binding site" evidence="11">
    <location>
        <position position="119"/>
    </location>
    <ligand>
        <name>NADP(+)</name>
        <dbReference type="ChEBI" id="CHEBI:58349"/>
        <label>2</label>
    </ligand>
</feature>
<feature type="binding site" evidence="11">
    <location>
        <position position="50"/>
    </location>
    <ligand>
        <name>NADP(+)</name>
        <dbReference type="ChEBI" id="CHEBI:58349"/>
        <label>2</label>
    </ligand>
</feature>
<feature type="binding site" evidence="11">
    <location>
        <position position="26"/>
    </location>
    <ligand>
        <name>NADP(+)</name>
        <dbReference type="ChEBI" id="CHEBI:58349"/>
        <label>1</label>
    </ligand>
</feature>
<evidence type="ECO:0000256" key="3">
    <source>
        <dbReference type="ARBA" id="ARBA00012371"/>
    </source>
</evidence>
<feature type="binding site" evidence="11">
    <location>
        <position position="54"/>
    </location>
    <ligand>
        <name>NADP(+)</name>
        <dbReference type="ChEBI" id="CHEBI:58349"/>
        <label>1</label>
    </ligand>
</feature>
<evidence type="ECO:0000256" key="2">
    <source>
        <dbReference type="ARBA" id="ARBA00005959"/>
    </source>
</evidence>
<dbReference type="Pfam" id="PF01370">
    <property type="entry name" value="Epimerase"/>
    <property type="match status" value="1"/>
</dbReference>
<keyword evidence="6" id="KW-0413">Isomerase</keyword>
<proteinExistence type="evidence at protein level"/>
<feature type="binding site" evidence="11">
    <location>
        <position position="185"/>
    </location>
    <ligand>
        <name>NADP(+)</name>
        <dbReference type="ChEBI" id="CHEBI:58349"/>
        <label>1</label>
    </ligand>
</feature>
<dbReference type="PDBsum" id="6AQZ"/>